<comment type="subunit">
    <text evidence="6">Forms polymers.</text>
</comment>
<dbReference type="NCBIfam" id="NF010539">
    <property type="entry name" value="PRK13927.1"/>
    <property type="match status" value="1"/>
</dbReference>
<comment type="similarity">
    <text evidence="5 6">Belongs to the FtsA/MreB family.</text>
</comment>
<comment type="caution">
    <text evidence="6">Lacks conserved residue(s) required for the propagation of feature annotation.</text>
</comment>
<evidence type="ECO:0000256" key="6">
    <source>
        <dbReference type="HAMAP-Rule" id="MF_02207"/>
    </source>
</evidence>
<evidence type="ECO:0000256" key="3">
    <source>
        <dbReference type="ARBA" id="ARBA00022840"/>
    </source>
</evidence>
<evidence type="ECO:0000256" key="4">
    <source>
        <dbReference type="ARBA" id="ARBA00022960"/>
    </source>
</evidence>
<dbReference type="HAMAP" id="MF_02207">
    <property type="entry name" value="MreB"/>
    <property type="match status" value="1"/>
</dbReference>
<dbReference type="GO" id="GO:0005524">
    <property type="term" value="F:ATP binding"/>
    <property type="evidence" value="ECO:0007669"/>
    <property type="project" value="UniProtKB-KW"/>
</dbReference>
<accession>A0A955L0J6</accession>
<dbReference type="SUPFAM" id="SSF53067">
    <property type="entry name" value="Actin-like ATPase domain"/>
    <property type="match status" value="2"/>
</dbReference>
<name>A0A955L0J6_9BACT</name>
<keyword evidence="1 6" id="KW-0963">Cytoplasm</keyword>
<keyword evidence="3 6" id="KW-0067">ATP-binding</keyword>
<dbReference type="PANTHER" id="PTHR42749:SF1">
    <property type="entry name" value="CELL SHAPE-DETERMINING PROTEIN MREB"/>
    <property type="match status" value="1"/>
</dbReference>
<dbReference type="NCBIfam" id="TIGR00904">
    <property type="entry name" value="mreB"/>
    <property type="match status" value="1"/>
</dbReference>
<comment type="function">
    <text evidence="6">Forms membrane-associated dynamic filaments that are essential for cell shape determination. Acts by regulating cell wall synthesis and cell elongation, and thus cell shape. A feedback loop between cell geometry and MreB localization may maintain elongated cell shape by targeting cell wall growth to regions of negative cell wall curvature.</text>
</comment>
<proteinExistence type="inferred from homology"/>
<feature type="binding site" evidence="6">
    <location>
        <begin position="156"/>
        <end position="158"/>
    </location>
    <ligand>
        <name>ATP</name>
        <dbReference type="ChEBI" id="CHEBI:30616"/>
    </ligand>
</feature>
<dbReference type="Pfam" id="PF06723">
    <property type="entry name" value="MreB_Mbl"/>
    <property type="match status" value="1"/>
</dbReference>
<organism evidence="7 8">
    <name type="scientific">Candidatus Dojkabacteria bacterium</name>
    <dbReference type="NCBI Taxonomy" id="2099670"/>
    <lineage>
        <taxon>Bacteria</taxon>
        <taxon>Candidatus Dojkabacteria</taxon>
    </lineage>
</organism>
<evidence type="ECO:0000313" key="8">
    <source>
        <dbReference type="Proteomes" id="UP000745577"/>
    </source>
</evidence>
<dbReference type="CDD" id="cd10225">
    <property type="entry name" value="ASKHA_NBD_MreB-like"/>
    <property type="match status" value="1"/>
</dbReference>
<keyword evidence="2 6" id="KW-0547">Nucleotide-binding</keyword>
<feature type="binding site" evidence="6">
    <location>
        <begin position="12"/>
        <end position="14"/>
    </location>
    <ligand>
        <name>ATP</name>
        <dbReference type="ChEBI" id="CHEBI:30616"/>
    </ligand>
</feature>
<dbReference type="InterPro" id="IPR043129">
    <property type="entry name" value="ATPase_NBD"/>
</dbReference>
<dbReference type="PANTHER" id="PTHR42749">
    <property type="entry name" value="CELL SHAPE-DETERMINING PROTEIN MREB"/>
    <property type="match status" value="1"/>
</dbReference>
<gene>
    <name evidence="6" type="primary">mreB</name>
    <name evidence="7" type="ORF">KC675_03110</name>
</gene>
<dbReference type="EMBL" id="JAGQLL010000034">
    <property type="protein sequence ID" value="MCA9380148.1"/>
    <property type="molecule type" value="Genomic_DNA"/>
</dbReference>
<feature type="binding site" evidence="6">
    <location>
        <begin position="204"/>
        <end position="207"/>
    </location>
    <ligand>
        <name>ATP</name>
        <dbReference type="ChEBI" id="CHEBI:30616"/>
    </ligand>
</feature>
<evidence type="ECO:0000256" key="5">
    <source>
        <dbReference type="ARBA" id="ARBA00023458"/>
    </source>
</evidence>
<evidence type="ECO:0000256" key="2">
    <source>
        <dbReference type="ARBA" id="ARBA00022741"/>
    </source>
</evidence>
<evidence type="ECO:0000313" key="7">
    <source>
        <dbReference type="EMBL" id="MCA9380148.1"/>
    </source>
</evidence>
<dbReference type="PRINTS" id="PR01652">
    <property type="entry name" value="SHAPEPROTEIN"/>
</dbReference>
<dbReference type="InterPro" id="IPR004753">
    <property type="entry name" value="MreB"/>
</dbReference>
<dbReference type="Proteomes" id="UP000745577">
    <property type="component" value="Unassembled WGS sequence"/>
</dbReference>
<comment type="subcellular location">
    <subcellularLocation>
        <location evidence="6">Cytoplasm</location>
    </subcellularLocation>
    <text evidence="6">Membrane-associated.</text>
</comment>
<evidence type="ECO:0000256" key="1">
    <source>
        <dbReference type="ARBA" id="ARBA00022490"/>
    </source>
</evidence>
<keyword evidence="4 6" id="KW-0133">Cell shape</keyword>
<protein>
    <recommendedName>
        <fullName evidence="6">Cell shape-determining protein MreB</fullName>
    </recommendedName>
</protein>
<dbReference type="InterPro" id="IPR056546">
    <property type="entry name" value="MreB_MamK-like"/>
</dbReference>
<reference evidence="7" key="2">
    <citation type="journal article" date="2021" name="Microbiome">
        <title>Successional dynamics and alternative stable states in a saline activated sludge microbial community over 9 years.</title>
        <authorList>
            <person name="Wang Y."/>
            <person name="Ye J."/>
            <person name="Ju F."/>
            <person name="Liu L."/>
            <person name="Boyd J.A."/>
            <person name="Deng Y."/>
            <person name="Parks D.H."/>
            <person name="Jiang X."/>
            <person name="Yin X."/>
            <person name="Woodcroft B.J."/>
            <person name="Tyson G.W."/>
            <person name="Hugenholtz P."/>
            <person name="Polz M.F."/>
            <person name="Zhang T."/>
        </authorList>
    </citation>
    <scope>NUCLEOTIDE SEQUENCE</scope>
    <source>
        <strain evidence="7">HKST-UBA15</strain>
    </source>
</reference>
<dbReference type="GO" id="GO:0000902">
    <property type="term" value="P:cell morphogenesis"/>
    <property type="evidence" value="ECO:0007669"/>
    <property type="project" value="InterPro"/>
</dbReference>
<comment type="caution">
    <text evidence="7">The sequence shown here is derived from an EMBL/GenBank/DDBJ whole genome shotgun (WGS) entry which is preliminary data.</text>
</comment>
<sequence length="335" mass="35560">MAGKKIAIDLGTANFLVAVEGKGIILNEPTVVAIDMDTKKVLAVGTNAKQMLGKVPGNIIARRPLKQGVIASYKLTEALISAMLAKALGRTRFFKPEVMISVPAGITSVEQRAVIEAAVTAGAGKVYLVPEPIAAAIGAQLPVSSSAGNMIVNMGGGTSEIAIISMNGIVTYESKRVAGDTINDAIINFVRKKYSLAIGEQMAEQIKIDIGSAKMMDKPLEKHVRGRDVTTGLPHSIHLTSNDFVEPINQVLNQILASIKNVLEKTPPELSSDIIDRGIVLSGGTSLLRNIDDLFTNAIGVPFHNVENPQECVINGILESLDHIEVLKAGLRSIT</sequence>
<dbReference type="AlphaFoldDB" id="A0A955L0J6"/>
<dbReference type="Gene3D" id="3.30.420.40">
    <property type="match status" value="3"/>
</dbReference>
<dbReference type="GO" id="GO:0005737">
    <property type="term" value="C:cytoplasm"/>
    <property type="evidence" value="ECO:0007669"/>
    <property type="project" value="UniProtKB-SubCell"/>
</dbReference>
<reference evidence="7" key="1">
    <citation type="submission" date="2020-04" db="EMBL/GenBank/DDBJ databases">
        <authorList>
            <person name="Zhang T."/>
        </authorList>
    </citation>
    <scope>NUCLEOTIDE SEQUENCE</scope>
    <source>
        <strain evidence="7">HKST-UBA15</strain>
    </source>
</reference>
<dbReference type="GO" id="GO:0008360">
    <property type="term" value="P:regulation of cell shape"/>
    <property type="evidence" value="ECO:0007669"/>
    <property type="project" value="UniProtKB-UniRule"/>
</dbReference>